<dbReference type="Gene3D" id="3.40.50.1820">
    <property type="entry name" value="alpha/beta hydrolase"/>
    <property type="match status" value="1"/>
</dbReference>
<feature type="transmembrane region" description="Helical" evidence="9">
    <location>
        <begin position="356"/>
        <end position="379"/>
    </location>
</feature>
<dbReference type="FunFam" id="3.40.50.1820:FF:000107">
    <property type="entry name" value="Palmitoyl-protein thioesterase 1"/>
    <property type="match status" value="1"/>
</dbReference>
<dbReference type="PRINTS" id="PR00414">
    <property type="entry name" value="PPTHIESTRASE"/>
</dbReference>
<evidence type="ECO:0000256" key="1">
    <source>
        <dbReference type="ARBA" id="ARBA00010758"/>
    </source>
</evidence>
<dbReference type="Pfam" id="PF02089">
    <property type="entry name" value="Palm_thioest"/>
    <property type="match status" value="1"/>
</dbReference>
<keyword evidence="7" id="KW-0325">Glycoprotein</keyword>
<organism evidence="11 12">
    <name type="scientific">Tilletiaria anomala (strain ATCC 24038 / CBS 436.72 / UBC 951)</name>
    <dbReference type="NCBI Taxonomy" id="1037660"/>
    <lineage>
        <taxon>Eukaryota</taxon>
        <taxon>Fungi</taxon>
        <taxon>Dikarya</taxon>
        <taxon>Basidiomycota</taxon>
        <taxon>Ustilaginomycotina</taxon>
        <taxon>Exobasidiomycetes</taxon>
        <taxon>Georgefischeriales</taxon>
        <taxon>Tilletiariaceae</taxon>
        <taxon>Tilletiaria</taxon>
    </lineage>
</organism>
<evidence type="ECO:0000256" key="2">
    <source>
        <dbReference type="ARBA" id="ARBA00012423"/>
    </source>
</evidence>
<protein>
    <recommendedName>
        <fullName evidence="3">Palmitoyl-protein thioesterase 1</fullName>
        <ecNumber evidence="2">3.1.2.22</ecNumber>
    </recommendedName>
    <alternativeName>
        <fullName evidence="8">Palmitoyl-protein hydrolase 1</fullName>
    </alternativeName>
</protein>
<keyword evidence="9" id="KW-0812">Transmembrane</keyword>
<dbReference type="InParanoid" id="A0A066VAY9"/>
<comment type="caution">
    <text evidence="11">The sequence shown here is derived from an EMBL/GenBank/DDBJ whole genome shotgun (WGS) entry which is preliminary data.</text>
</comment>
<comment type="similarity">
    <text evidence="1">Belongs to the palmitoyl-protein thioesterase family.</text>
</comment>
<keyword evidence="6" id="KW-1015">Disulfide bond</keyword>
<feature type="signal peptide" evidence="10">
    <location>
        <begin position="1"/>
        <end position="26"/>
    </location>
</feature>
<accession>A0A066VAY9</accession>
<dbReference type="PANTHER" id="PTHR11247">
    <property type="entry name" value="PALMITOYL-PROTEIN THIOESTERASE/DOLICHYLDIPHOSPHATASE 1"/>
    <property type="match status" value="1"/>
</dbReference>
<gene>
    <name evidence="11" type="ORF">K437DRAFT_259343</name>
</gene>
<dbReference type="OrthoDB" id="10263094at2759"/>
<dbReference type="Proteomes" id="UP000027361">
    <property type="component" value="Unassembled WGS sequence"/>
</dbReference>
<name>A0A066VAY9_TILAU</name>
<keyword evidence="9" id="KW-1133">Transmembrane helix</keyword>
<evidence type="ECO:0000256" key="6">
    <source>
        <dbReference type="ARBA" id="ARBA00023157"/>
    </source>
</evidence>
<proteinExistence type="inferred from homology"/>
<dbReference type="SUPFAM" id="SSF53474">
    <property type="entry name" value="alpha/beta-Hydrolases"/>
    <property type="match status" value="1"/>
</dbReference>
<dbReference type="PANTHER" id="PTHR11247:SF8">
    <property type="entry name" value="PALMITOYL-PROTEIN THIOESTERASE 1"/>
    <property type="match status" value="1"/>
</dbReference>
<keyword evidence="12" id="KW-1185">Reference proteome</keyword>
<keyword evidence="4 10" id="KW-0732">Signal</keyword>
<dbReference type="STRING" id="1037660.A0A066VAY9"/>
<dbReference type="RefSeq" id="XP_013240788.1">
    <property type="nucleotide sequence ID" value="XM_013385334.1"/>
</dbReference>
<keyword evidence="9" id="KW-0472">Membrane</keyword>
<dbReference type="HOGENOM" id="CLU_050129_0_1_1"/>
<dbReference type="OMA" id="KFVMVMF"/>
<dbReference type="GeneID" id="25265240"/>
<evidence type="ECO:0000256" key="10">
    <source>
        <dbReference type="SAM" id="SignalP"/>
    </source>
</evidence>
<evidence type="ECO:0000256" key="7">
    <source>
        <dbReference type="ARBA" id="ARBA00023180"/>
    </source>
</evidence>
<feature type="chain" id="PRO_5001627984" description="Palmitoyl-protein thioesterase 1" evidence="10">
    <location>
        <begin position="27"/>
        <end position="393"/>
    </location>
</feature>
<evidence type="ECO:0000313" key="12">
    <source>
        <dbReference type="Proteomes" id="UP000027361"/>
    </source>
</evidence>
<reference evidence="11 12" key="1">
    <citation type="submission" date="2014-05" db="EMBL/GenBank/DDBJ databases">
        <title>Draft genome sequence of a rare smut relative, Tilletiaria anomala UBC 951.</title>
        <authorList>
            <consortium name="DOE Joint Genome Institute"/>
            <person name="Toome M."/>
            <person name="Kuo A."/>
            <person name="Henrissat B."/>
            <person name="Lipzen A."/>
            <person name="Tritt A."/>
            <person name="Yoshinaga Y."/>
            <person name="Zane M."/>
            <person name="Barry K."/>
            <person name="Grigoriev I.V."/>
            <person name="Spatafora J.W."/>
            <person name="Aimea M.C."/>
        </authorList>
    </citation>
    <scope>NUCLEOTIDE SEQUENCE [LARGE SCALE GENOMIC DNA]</scope>
    <source>
        <strain evidence="11 12">UBC 951</strain>
    </source>
</reference>
<evidence type="ECO:0000256" key="8">
    <source>
        <dbReference type="ARBA" id="ARBA00031934"/>
    </source>
</evidence>
<evidence type="ECO:0000313" key="11">
    <source>
        <dbReference type="EMBL" id="KDN38646.1"/>
    </source>
</evidence>
<keyword evidence="5 11" id="KW-0378">Hydrolase</keyword>
<evidence type="ECO:0000256" key="4">
    <source>
        <dbReference type="ARBA" id="ARBA00022729"/>
    </source>
</evidence>
<evidence type="ECO:0000256" key="5">
    <source>
        <dbReference type="ARBA" id="ARBA00022801"/>
    </source>
</evidence>
<evidence type="ECO:0000256" key="9">
    <source>
        <dbReference type="SAM" id="Phobius"/>
    </source>
</evidence>
<dbReference type="InterPro" id="IPR029058">
    <property type="entry name" value="AB_hydrolase_fold"/>
</dbReference>
<sequence length="393" mass="43782">MMYPSRGLLVRCATMLALTTAQLARAASLFSSRPVPVVLWHGLGDSAYSEGMQSLADSLREAFPGLFVHLVALEDRARADQKAGVFGNVNDQVQQVCEQLASIKELKDGFDGIGFSQGGQFLRAYVERCNKPAMRNLVTFGSQHMGIADLPACSPADIFCRLAEGLLRGGIYTDYAQNNVVSAQYYRNPKDPRAFQNYQEKNHFLADINNELQVNQTYIKNLKSLDNFVMLMFDKDITVEPKRSSWFSSYPVANGMNDSAHKDPRNQPLPLRQSPIYLEDRLGLKKMDKRGALVFETCHGPHMRIDSACQLKVFGKWIGTPASVLPRPVRHAWAYVNWNLLGVQVGSLPAVIQLTLFSWLLLSMLVLSRLAAVAVLKVGRTLHVPRRGKIALS</sequence>
<dbReference type="EC" id="3.1.2.22" evidence="2"/>
<dbReference type="AlphaFoldDB" id="A0A066VAY9"/>
<dbReference type="GO" id="GO:0008474">
    <property type="term" value="F:palmitoyl-(protein) hydrolase activity"/>
    <property type="evidence" value="ECO:0007669"/>
    <property type="project" value="UniProtKB-EC"/>
</dbReference>
<dbReference type="EMBL" id="JMSN01000115">
    <property type="protein sequence ID" value="KDN38646.1"/>
    <property type="molecule type" value="Genomic_DNA"/>
</dbReference>
<dbReference type="InterPro" id="IPR002472">
    <property type="entry name" value="Palm_thioest"/>
</dbReference>
<evidence type="ECO:0000256" key="3">
    <source>
        <dbReference type="ARBA" id="ARBA00014212"/>
    </source>
</evidence>